<evidence type="ECO:0000256" key="1">
    <source>
        <dbReference type="SAM" id="MobiDB-lite"/>
    </source>
</evidence>
<dbReference type="Proteomes" id="UP000297245">
    <property type="component" value="Unassembled WGS sequence"/>
</dbReference>
<proteinExistence type="predicted"/>
<dbReference type="InterPro" id="IPR058155">
    <property type="entry name" value="Skg3/CAF120-like_PH"/>
</dbReference>
<feature type="compositionally biased region" description="Low complexity" evidence="1">
    <location>
        <begin position="998"/>
        <end position="1011"/>
    </location>
</feature>
<name>A0A4S8MVJ7_DENBC</name>
<dbReference type="OrthoDB" id="5563754at2759"/>
<feature type="compositionally biased region" description="Low complexity" evidence="1">
    <location>
        <begin position="1022"/>
        <end position="1031"/>
    </location>
</feature>
<feature type="compositionally biased region" description="Low complexity" evidence="1">
    <location>
        <begin position="55"/>
        <end position="78"/>
    </location>
</feature>
<dbReference type="InterPro" id="IPR011993">
    <property type="entry name" value="PH-like_dom_sf"/>
</dbReference>
<feature type="compositionally biased region" description="Basic and acidic residues" evidence="1">
    <location>
        <begin position="1354"/>
        <end position="1374"/>
    </location>
</feature>
<feature type="compositionally biased region" description="Gly residues" evidence="1">
    <location>
        <begin position="1477"/>
        <end position="1488"/>
    </location>
</feature>
<evidence type="ECO:0000259" key="2">
    <source>
        <dbReference type="PROSITE" id="PS50003"/>
    </source>
</evidence>
<feature type="compositionally biased region" description="Polar residues" evidence="1">
    <location>
        <begin position="1209"/>
        <end position="1219"/>
    </location>
</feature>
<feature type="compositionally biased region" description="Low complexity" evidence="1">
    <location>
        <begin position="1489"/>
        <end position="1502"/>
    </location>
</feature>
<feature type="region of interest" description="Disordered" evidence="1">
    <location>
        <begin position="1521"/>
        <end position="1593"/>
    </location>
</feature>
<feature type="compositionally biased region" description="Pro residues" evidence="1">
    <location>
        <begin position="130"/>
        <end position="142"/>
    </location>
</feature>
<feature type="domain" description="PH" evidence="2">
    <location>
        <begin position="158"/>
        <end position="281"/>
    </location>
</feature>
<feature type="compositionally biased region" description="Polar residues" evidence="1">
    <location>
        <begin position="25"/>
        <end position="43"/>
    </location>
</feature>
<feature type="compositionally biased region" description="Low complexity" evidence="1">
    <location>
        <begin position="899"/>
        <end position="909"/>
    </location>
</feature>
<dbReference type="EMBL" id="ML179038">
    <property type="protein sequence ID" value="THV07320.1"/>
    <property type="molecule type" value="Genomic_DNA"/>
</dbReference>
<feature type="compositionally biased region" description="Polar residues" evidence="1">
    <location>
        <begin position="79"/>
        <end position="95"/>
    </location>
</feature>
<feature type="compositionally biased region" description="Polar residues" evidence="1">
    <location>
        <begin position="764"/>
        <end position="787"/>
    </location>
</feature>
<accession>A0A4S8MVJ7</accession>
<protein>
    <recommendedName>
        <fullName evidence="2">PH domain-containing protein</fullName>
    </recommendedName>
</protein>
<dbReference type="InterPro" id="IPR001849">
    <property type="entry name" value="PH_domain"/>
</dbReference>
<feature type="region of interest" description="Disordered" evidence="1">
    <location>
        <begin position="544"/>
        <end position="1272"/>
    </location>
</feature>
<feature type="region of interest" description="Disordered" evidence="1">
    <location>
        <begin position="1477"/>
        <end position="1502"/>
    </location>
</feature>
<evidence type="ECO:0000313" key="3">
    <source>
        <dbReference type="EMBL" id="THV07320.1"/>
    </source>
</evidence>
<feature type="compositionally biased region" description="Low complexity" evidence="1">
    <location>
        <begin position="1042"/>
        <end position="1054"/>
    </location>
</feature>
<feature type="compositionally biased region" description="Low complexity" evidence="1">
    <location>
        <begin position="1092"/>
        <end position="1103"/>
    </location>
</feature>
<feature type="compositionally biased region" description="Low complexity" evidence="1">
    <location>
        <begin position="1375"/>
        <end position="1386"/>
    </location>
</feature>
<dbReference type="SMART" id="SM00233">
    <property type="entry name" value="PH"/>
    <property type="match status" value="1"/>
</dbReference>
<feature type="compositionally biased region" description="Polar residues" evidence="1">
    <location>
        <begin position="1154"/>
        <end position="1166"/>
    </location>
</feature>
<dbReference type="Gene3D" id="2.30.29.30">
    <property type="entry name" value="Pleckstrin-homology domain (PH domain)/Phosphotyrosine-binding domain (PTB)"/>
    <property type="match status" value="1"/>
</dbReference>
<feature type="compositionally biased region" description="Acidic residues" evidence="1">
    <location>
        <begin position="1127"/>
        <end position="1149"/>
    </location>
</feature>
<feature type="compositionally biased region" description="Polar residues" evidence="1">
    <location>
        <begin position="652"/>
        <end position="661"/>
    </location>
</feature>
<dbReference type="PROSITE" id="PS50003">
    <property type="entry name" value="PH_DOMAIN"/>
    <property type="match status" value="1"/>
</dbReference>
<evidence type="ECO:0000313" key="4">
    <source>
        <dbReference type="Proteomes" id="UP000297245"/>
    </source>
</evidence>
<feature type="compositionally biased region" description="Acidic residues" evidence="1">
    <location>
        <begin position="985"/>
        <end position="997"/>
    </location>
</feature>
<feature type="region of interest" description="Disordered" evidence="1">
    <location>
        <begin position="19"/>
        <end position="142"/>
    </location>
</feature>
<feature type="compositionally biased region" description="Basic and acidic residues" evidence="1">
    <location>
        <begin position="881"/>
        <end position="893"/>
    </location>
</feature>
<feature type="compositionally biased region" description="Low complexity" evidence="1">
    <location>
        <begin position="703"/>
        <end position="714"/>
    </location>
</feature>
<keyword evidence="4" id="KW-1185">Reference proteome</keyword>
<feature type="compositionally biased region" description="Low complexity" evidence="1">
    <location>
        <begin position="115"/>
        <end position="129"/>
    </location>
</feature>
<feature type="compositionally biased region" description="Polar residues" evidence="1">
    <location>
        <begin position="804"/>
        <end position="829"/>
    </location>
</feature>
<gene>
    <name evidence="3" type="ORF">K435DRAFT_959906</name>
</gene>
<dbReference type="Pfam" id="PF25381">
    <property type="entry name" value="PH_26"/>
    <property type="match status" value="1"/>
</dbReference>
<organism evidence="3 4">
    <name type="scientific">Dendrothele bispora (strain CBS 962.96)</name>
    <dbReference type="NCBI Taxonomy" id="1314807"/>
    <lineage>
        <taxon>Eukaryota</taxon>
        <taxon>Fungi</taxon>
        <taxon>Dikarya</taxon>
        <taxon>Basidiomycota</taxon>
        <taxon>Agaricomycotina</taxon>
        <taxon>Agaricomycetes</taxon>
        <taxon>Agaricomycetidae</taxon>
        <taxon>Agaricales</taxon>
        <taxon>Agaricales incertae sedis</taxon>
        <taxon>Dendrothele</taxon>
    </lineage>
</organism>
<feature type="compositionally biased region" description="Acidic residues" evidence="1">
    <location>
        <begin position="871"/>
        <end position="880"/>
    </location>
</feature>
<feature type="compositionally biased region" description="Polar residues" evidence="1">
    <location>
        <begin position="960"/>
        <end position="981"/>
    </location>
</feature>
<reference evidence="3 4" key="1">
    <citation type="journal article" date="2019" name="Nat. Ecol. Evol.">
        <title>Megaphylogeny resolves global patterns of mushroom evolution.</title>
        <authorList>
            <person name="Varga T."/>
            <person name="Krizsan K."/>
            <person name="Foldi C."/>
            <person name="Dima B."/>
            <person name="Sanchez-Garcia M."/>
            <person name="Sanchez-Ramirez S."/>
            <person name="Szollosi G.J."/>
            <person name="Szarkandi J.G."/>
            <person name="Papp V."/>
            <person name="Albert L."/>
            <person name="Andreopoulos W."/>
            <person name="Angelini C."/>
            <person name="Antonin V."/>
            <person name="Barry K.W."/>
            <person name="Bougher N.L."/>
            <person name="Buchanan P."/>
            <person name="Buyck B."/>
            <person name="Bense V."/>
            <person name="Catcheside P."/>
            <person name="Chovatia M."/>
            <person name="Cooper J."/>
            <person name="Damon W."/>
            <person name="Desjardin D."/>
            <person name="Finy P."/>
            <person name="Geml J."/>
            <person name="Haridas S."/>
            <person name="Hughes K."/>
            <person name="Justo A."/>
            <person name="Karasinski D."/>
            <person name="Kautmanova I."/>
            <person name="Kiss B."/>
            <person name="Kocsube S."/>
            <person name="Kotiranta H."/>
            <person name="LaButti K.M."/>
            <person name="Lechner B.E."/>
            <person name="Liimatainen K."/>
            <person name="Lipzen A."/>
            <person name="Lukacs Z."/>
            <person name="Mihaltcheva S."/>
            <person name="Morgado L.N."/>
            <person name="Niskanen T."/>
            <person name="Noordeloos M.E."/>
            <person name="Ohm R.A."/>
            <person name="Ortiz-Santana B."/>
            <person name="Ovrebo C."/>
            <person name="Racz N."/>
            <person name="Riley R."/>
            <person name="Savchenko A."/>
            <person name="Shiryaev A."/>
            <person name="Soop K."/>
            <person name="Spirin V."/>
            <person name="Szebenyi C."/>
            <person name="Tomsovsky M."/>
            <person name="Tulloss R.E."/>
            <person name="Uehling J."/>
            <person name="Grigoriev I.V."/>
            <person name="Vagvolgyi C."/>
            <person name="Papp T."/>
            <person name="Martin F.M."/>
            <person name="Miettinen O."/>
            <person name="Hibbett D.S."/>
            <person name="Nagy L.G."/>
        </authorList>
    </citation>
    <scope>NUCLEOTIDE SEQUENCE [LARGE SCALE GENOMIC DNA]</scope>
    <source>
        <strain evidence="3 4">CBS 962.96</strain>
    </source>
</reference>
<feature type="region of interest" description="Disordered" evidence="1">
    <location>
        <begin position="1336"/>
        <end position="1386"/>
    </location>
</feature>
<sequence length="1593" mass="171732">MSISTPNWDSRNSSFLSPLRLQELRATQPTHNFTSSPLKQSMSADEPQPRPRPQQPSSTHTRTSSFFSSFRKQSSSTSGDSSLHRSPSNLPNTSPDIPRKSLQYDQRSTSPPLPQQQDQQPQPQSQSQPQQPPAPQQPPPLHPEIRSIVQLTVSHAHKIYFSGPLVRRVEREANGNKPVKDEGWTEVWVQLGGTTLSIWDMKQIQEASQQGKEVPPTYVNMMDAFVQVLGSVTVPATPTTPAQRYTNVLTLNTAGSNLLLFACQSTQALISWAAALRLSAWEKSRLEEIYTAHLIRITLSARDIPTTLIRGRLEGWVRIRVAGQTDWKLVWMVISTGSDGAPDELGRVTSNGGAPHQTGGRPNTMKRMSNLFGRDHSPQRNAGPSKPMITMYAGQKPRDRKKPILTMSDVTQAFAVYPERPELIQRSTLIKVEGTMGEEEIAGSMRTREGWLLVMPQLEGNLSPAAEMLKWVIAFHDAFRLYGRPQAWTWDPRDPASLMFAYPVGPHKDLLFLEREQAETLDPRDDRTSAIRSNLLSVLTNKMREQHGQPGPQQEPIRAPAEAPSLPPIRSSSGNAGPQLPPLSFGGDSRPIGHQDRELLTPITERSSVYTHGRPNSIEANSILAKPGTSPVPEEPSPVSVQDEKKNILDQPFSTSPSSAGKSLHPETNGYAEVVPPTPEKDARFGSLSGRRSNESGSISRTGPSPSLSLSGGSVDRSDSFSYAVHTALPPSAPMSPQETPNRPPSPRSILTSPFSIAEPDRASITQSLTESHNLYPSNQSTNSSSFGLGPTGSPGAPRDRASVLTSPYSPLSSPKQSPSAFPPNSSRGSNEDHGLSNEAGALFYMQQFGEKSGPGSSPTPNRRMPSTIAEGDDDSESDEDKPQPMSRDRDRVTTPVGSSSLYSKDSSSINNKSPVVRQGTPMAFANIPTSGGSSPVPEDRVNPNSRNLGRKPSGARAQMQASNSRFTGTEVASNSLSSQKLSEEEAQTDDEEDEMDAPASATSPAAMAQPAQPPVDDDSLDAYAALSYLDINDQQPPPPAVTTTQQQSPQQTQSIPKVNLPGPSTPGSGEPAVYRSSFAPSKQAAERKAKVQAQQAAQAAAASRPGRANGKKKRPVSTQAGAWQESSDEEEEEDDDDDDDDEEVDSDVEPQSKPASGGNSSNNSIKPPGENFNGENGDQAYSHLRPPRTLPLPPGGRGTADGDEQQYSRRPSASQYPEQSRRTYLDDGTPIRTQAEHPMPGAARQTMWSQVLDPGHTPGAVPEQNNGRDTFVQIEPPSQTMTKAFTPQGLLSAGMQDRQDRSAKRQEELARETGASLINVPNKPPPPQTGLLGAVSAHERERKREGGLGAALTEREREKRVAEERQRKFDEQQRQQMEQMQQGGSMYGFPGYNPMMMGMNPMMMGMNPMMTGGGMGGMNPMMTGNGMQGMGGMSPMMTGYSGMMPGYNPQHMFAAQQAAQAYQQAMMAFSVAGSQAGGEGGNGGNSPNGGSPMNPMMTGSMYDPRMSMMGMPMMGMGGGMGMQMTGMSQFDPRAGPQGGSPSGLNDPNGLLPPNSGFASNTSSPARRGSPLARPPTNGEATRSSSRPASPKA</sequence>
<feature type="compositionally biased region" description="Basic and acidic residues" evidence="1">
    <location>
        <begin position="1338"/>
        <end position="1347"/>
    </location>
</feature>
<feature type="compositionally biased region" description="Polar residues" evidence="1">
    <location>
        <begin position="1579"/>
        <end position="1593"/>
    </location>
</feature>
<dbReference type="SUPFAM" id="SSF50729">
    <property type="entry name" value="PH domain-like"/>
    <property type="match status" value="1"/>
</dbReference>